<keyword evidence="2" id="KW-1133">Transmembrane helix</keyword>
<sequence length="73" mass="8356">MTLLLTLLLAQHFGYEFSALILLLIVSIFWFPWLLFTSVPFPSVTREMEARLNEFNQQPSEEPSAEQKLSPGA</sequence>
<comment type="caution">
    <text evidence="3">The sequence shown here is derived from an EMBL/GenBank/DDBJ whole genome shotgun (WGS) entry which is preliminary data.</text>
</comment>
<name>A0A9J6PV23_9GAMM</name>
<reference evidence="3" key="1">
    <citation type="submission" date="2022-09" db="EMBL/GenBank/DDBJ databases">
        <title>Winslowiella arboricola sp. nov., isolated from bleeding cankers on broadleaf hosts.</title>
        <authorList>
            <person name="Brady C."/>
            <person name="Kaur S."/>
            <person name="Crampton B."/>
            <person name="Maddock D."/>
            <person name="Arnold D."/>
            <person name="Denman S."/>
        </authorList>
    </citation>
    <scope>NUCLEOTIDE SEQUENCE</scope>
    <source>
        <strain evidence="3">BAC 15a-03b</strain>
    </source>
</reference>
<evidence type="ECO:0000313" key="3">
    <source>
        <dbReference type="EMBL" id="MCU5780347.1"/>
    </source>
</evidence>
<gene>
    <name evidence="3" type="ORF">N5923_22895</name>
</gene>
<dbReference type="Proteomes" id="UP001064262">
    <property type="component" value="Unassembled WGS sequence"/>
</dbReference>
<dbReference type="RefSeq" id="WP_267144498.1">
    <property type="nucleotide sequence ID" value="NZ_JAODIL010000081.1"/>
</dbReference>
<keyword evidence="2" id="KW-0472">Membrane</keyword>
<evidence type="ECO:0000256" key="2">
    <source>
        <dbReference type="SAM" id="Phobius"/>
    </source>
</evidence>
<proteinExistence type="predicted"/>
<accession>A0A9J6PV23</accession>
<dbReference type="AlphaFoldDB" id="A0A9J6PV23"/>
<feature type="region of interest" description="Disordered" evidence="1">
    <location>
        <begin position="54"/>
        <end position="73"/>
    </location>
</feature>
<evidence type="ECO:0000313" key="4">
    <source>
        <dbReference type="Proteomes" id="UP001064262"/>
    </source>
</evidence>
<keyword evidence="4" id="KW-1185">Reference proteome</keyword>
<protein>
    <submittedName>
        <fullName evidence="3">Uncharacterized protein</fullName>
    </submittedName>
</protein>
<evidence type="ECO:0000256" key="1">
    <source>
        <dbReference type="SAM" id="MobiDB-lite"/>
    </source>
</evidence>
<keyword evidence="2" id="KW-0812">Transmembrane</keyword>
<feature type="transmembrane region" description="Helical" evidence="2">
    <location>
        <begin position="20"/>
        <end position="41"/>
    </location>
</feature>
<organism evidence="3 4">
    <name type="scientific">Winslowiella arboricola</name>
    <dbReference type="NCBI Taxonomy" id="2978220"/>
    <lineage>
        <taxon>Bacteria</taxon>
        <taxon>Pseudomonadati</taxon>
        <taxon>Pseudomonadota</taxon>
        <taxon>Gammaproteobacteria</taxon>
        <taxon>Enterobacterales</taxon>
        <taxon>Erwiniaceae</taxon>
        <taxon>Winslowiella</taxon>
    </lineage>
</organism>
<dbReference type="EMBL" id="JAODIM010000043">
    <property type="protein sequence ID" value="MCU5780347.1"/>
    <property type="molecule type" value="Genomic_DNA"/>
</dbReference>